<dbReference type="GO" id="GO:0006508">
    <property type="term" value="P:proteolysis"/>
    <property type="evidence" value="ECO:0007669"/>
    <property type="project" value="UniProtKB-KW"/>
</dbReference>
<keyword evidence="2" id="KW-1185">Reference proteome</keyword>
<comment type="caution">
    <text evidence="1">The sequence shown here is derived from an EMBL/GenBank/DDBJ whole genome shotgun (WGS) entry which is preliminary data.</text>
</comment>
<gene>
    <name evidence="1" type="ORF">EKH79_04615</name>
</gene>
<keyword evidence="1" id="KW-0645">Protease</keyword>
<dbReference type="InterPro" id="IPR009003">
    <property type="entry name" value="Peptidase_S1_PA"/>
</dbReference>
<accession>A0A432LVE2</accession>
<organism evidence="1 2">
    <name type="scientific">Dyella dinghuensis</name>
    <dbReference type="NCBI Taxonomy" id="1920169"/>
    <lineage>
        <taxon>Bacteria</taxon>
        <taxon>Pseudomonadati</taxon>
        <taxon>Pseudomonadota</taxon>
        <taxon>Gammaproteobacteria</taxon>
        <taxon>Lysobacterales</taxon>
        <taxon>Rhodanobacteraceae</taxon>
        <taxon>Dyella</taxon>
    </lineage>
</organism>
<dbReference type="Proteomes" id="UP000267077">
    <property type="component" value="Unassembled WGS sequence"/>
</dbReference>
<dbReference type="Pfam" id="PF13365">
    <property type="entry name" value="Trypsin_2"/>
    <property type="match status" value="1"/>
</dbReference>
<dbReference type="GO" id="GO:0008233">
    <property type="term" value="F:peptidase activity"/>
    <property type="evidence" value="ECO:0007669"/>
    <property type="project" value="UniProtKB-KW"/>
</dbReference>
<dbReference type="Gene3D" id="2.40.10.120">
    <property type="match status" value="1"/>
</dbReference>
<sequence length="675" mass="74886">MSGMLMSTSIRHALGTSIVCRMGIAALLLASTTLICPVYAGTLDSSVMSKVQSATFELVAAKPTADPLTYERPLPLDQLPYAQRNDKYISIATAFIIGHNRYVTAAHSLAMLMGDNLWGSIELRDTQGHVYAIDKFEKFSLARDFAVFSLKDDPAPTPLSVDANPALNQAVYAIGNAEGQGVIARDGLYTSTTPEEESGRWKWIRFSAAAEFGSAGGPLLDKDGKVIGVIVKKSPNENLNYALPIDEVINAPDNVANLDSRVPYQLPMFDTTISNECKGQVALPLSYDAFESSFVQWENACIDALHAALLSQEFDNIFPKGAGSDLFLHAEPPTRSFPSLMVLTDSSQWRLLPVAGGTKKNPLPHNGFIMNGFAKNTYFEHIGRPDNISANQYYGDPKFLIDTLATQGYIQRNVGTENVKVTSLGEPSQTASYTDAWGRHWRQYAWPMPFANWYVMVSSLPVPDGYVALIQFLPASAKHQHTLELREMSSYVFAAYDGSLAQWKDFLQQTQLLPDAFKNIHVAFDYDQSFSYTSNRIHFAFTPQLQKITPDSSMTLTFGYLKDGDKVVWDVSDVRVKPDAHTQSRINIRRNIPPTDDLDSKYKEEWSKYALSQHPYDGISSEHNDVAEIATVINSHANPQPQVLYSAFYGVEGNQPQDQMKSKLDMLVSGFKVNE</sequence>
<evidence type="ECO:0000313" key="2">
    <source>
        <dbReference type="Proteomes" id="UP000267077"/>
    </source>
</evidence>
<evidence type="ECO:0000313" key="1">
    <source>
        <dbReference type="EMBL" id="RUL65986.1"/>
    </source>
</evidence>
<protein>
    <submittedName>
        <fullName evidence="1">Serine protease</fullName>
    </submittedName>
</protein>
<name>A0A432LVE2_9GAMM</name>
<dbReference type="AlphaFoldDB" id="A0A432LVE2"/>
<dbReference type="EMBL" id="RYZR01000003">
    <property type="protein sequence ID" value="RUL65986.1"/>
    <property type="molecule type" value="Genomic_DNA"/>
</dbReference>
<reference evidence="1 2" key="1">
    <citation type="submission" date="2018-12" db="EMBL/GenBank/DDBJ databases">
        <title>Dyella dinghuensis sp. nov. DHOA06 and Dyella choica sp. nov. 4M-K27, isolated from forest soil.</title>
        <authorList>
            <person name="Qiu L.-H."/>
            <person name="Gao Z.-H."/>
        </authorList>
    </citation>
    <scope>NUCLEOTIDE SEQUENCE [LARGE SCALE GENOMIC DNA]</scope>
    <source>
        <strain evidence="1 2">DHOA06</strain>
    </source>
</reference>
<dbReference type="SUPFAM" id="SSF50494">
    <property type="entry name" value="Trypsin-like serine proteases"/>
    <property type="match status" value="1"/>
</dbReference>
<keyword evidence="1" id="KW-0378">Hydrolase</keyword>
<proteinExistence type="predicted"/>